<proteinExistence type="predicted"/>
<dbReference type="PATRIC" id="fig|1549858.7.peg.2870"/>
<reference evidence="1 2" key="1">
    <citation type="submission" date="2015-01" db="EMBL/GenBank/DDBJ databases">
        <title>Genome of Sphingomonas taxi strain 30a.</title>
        <authorList>
            <person name="Eevers N."/>
            <person name="Van Hamme J."/>
            <person name="Bottos E."/>
            <person name="Weyens N."/>
            <person name="Vangronsveld J."/>
        </authorList>
    </citation>
    <scope>NUCLEOTIDE SEQUENCE [LARGE SCALE GENOMIC DNA]</scope>
    <source>
        <strain evidence="1 2">30a</strain>
    </source>
</reference>
<dbReference type="Pfam" id="PF10983">
    <property type="entry name" value="DUF2793"/>
    <property type="match status" value="1"/>
</dbReference>
<evidence type="ECO:0000313" key="1">
    <source>
        <dbReference type="EMBL" id="KIU29118.1"/>
    </source>
</evidence>
<dbReference type="EMBL" id="JXTP01000021">
    <property type="protein sequence ID" value="KIU29118.1"/>
    <property type="molecule type" value="Genomic_DNA"/>
</dbReference>
<dbReference type="AlphaFoldDB" id="A0A0D1K6A7"/>
<name>A0A0D1K6A7_9SPHN</name>
<accession>A0A0D1K6A7</accession>
<protein>
    <recommendedName>
        <fullName evidence="3">DUF2793 domain-containing protein</fullName>
    </recommendedName>
</protein>
<comment type="caution">
    <text evidence="1">The sequence shown here is derived from an EMBL/GenBank/DDBJ whole genome shotgun (WGS) entry which is preliminary data.</text>
</comment>
<dbReference type="Proteomes" id="UP000033203">
    <property type="component" value="Unassembled WGS sequence"/>
</dbReference>
<sequence>MNSLTTSRFALPLLAAGQADKELTHNEALTRIDMLLHPVVQAVGLSVPPTTPGVGQCWVVGGNPTGAWAGQANRLAGWSEGGWRFVDPREALVVWDVSQAIPIVYRGGLWQESDVRGARLTVGGQQVVGSRKGAIADPQGGGTIDDVARSTLVAILAALRSHGLIGTG</sequence>
<evidence type="ECO:0000313" key="2">
    <source>
        <dbReference type="Proteomes" id="UP000033203"/>
    </source>
</evidence>
<dbReference type="InterPro" id="IPR021251">
    <property type="entry name" value="DUF2793"/>
</dbReference>
<organism evidence="1 2">
    <name type="scientific">Sphingomonas melonis</name>
    <dbReference type="NCBI Taxonomy" id="152682"/>
    <lineage>
        <taxon>Bacteria</taxon>
        <taxon>Pseudomonadati</taxon>
        <taxon>Pseudomonadota</taxon>
        <taxon>Alphaproteobacteria</taxon>
        <taxon>Sphingomonadales</taxon>
        <taxon>Sphingomonadaceae</taxon>
        <taxon>Sphingomonas</taxon>
    </lineage>
</organism>
<evidence type="ECO:0008006" key="3">
    <source>
        <dbReference type="Google" id="ProtNLM"/>
    </source>
</evidence>
<gene>
    <name evidence="1" type="ORF">SR41_05640</name>
</gene>